<evidence type="ECO:0000256" key="3">
    <source>
        <dbReference type="ARBA" id="ARBA00015084"/>
    </source>
</evidence>
<evidence type="ECO:0000313" key="8">
    <source>
        <dbReference type="EMBL" id="MBN9673318.1"/>
    </source>
</evidence>
<sequence length="312" mass="33204">MKIRILGSAAGGGFPQWNCNAPLSRAVRENRPGFLVRTQSSIAASADGESWAIFNASPDIRTQIAASPDLQPRGDGPLRHTPIKTVVLTNADVDHIAGLLSLREREPFVLYATARVLRTLADNSIFQVLAADVVERRELPLSGITGLEGPDGPIGLTVETFAVPGKVALFLESEDGENFGTADGDTIGVALHEDSLNSSGGKLFYIPGCAAVDETLRRRIDGSDCLMFDGTVFHDTEMADTGVGTKTGARMGHMAIGGPNGSLEALKPVELGRRIFVHINNTNPILDPQSDAANTVREAGWEIGYDGMEITL</sequence>
<dbReference type="EMBL" id="JAEKJZ010000006">
    <property type="protein sequence ID" value="MBN9673318.1"/>
    <property type="molecule type" value="Genomic_DNA"/>
</dbReference>
<protein>
    <recommendedName>
        <fullName evidence="3 6">Coenzyme PQQ synthesis protein B</fullName>
    </recommendedName>
    <alternativeName>
        <fullName evidence="6">Pyrroloquinoline quinone biosynthesis protein B</fullName>
    </alternativeName>
</protein>
<dbReference type="InterPro" id="IPR001279">
    <property type="entry name" value="Metallo-B-lactamas"/>
</dbReference>
<dbReference type="RefSeq" id="WP_207143160.1">
    <property type="nucleotide sequence ID" value="NZ_JAEKJZ010000006.1"/>
</dbReference>
<dbReference type="Proteomes" id="UP000664096">
    <property type="component" value="Unassembled WGS sequence"/>
</dbReference>
<evidence type="ECO:0000313" key="9">
    <source>
        <dbReference type="Proteomes" id="UP000664096"/>
    </source>
</evidence>
<evidence type="ECO:0000256" key="1">
    <source>
        <dbReference type="ARBA" id="ARBA00004886"/>
    </source>
</evidence>
<dbReference type="AlphaFoldDB" id="A0A939J492"/>
<evidence type="ECO:0000256" key="6">
    <source>
        <dbReference type="HAMAP-Rule" id="MF_00653"/>
    </source>
</evidence>
<organism evidence="8 9">
    <name type="scientific">Roseibium aggregatum</name>
    <dbReference type="NCBI Taxonomy" id="187304"/>
    <lineage>
        <taxon>Bacteria</taxon>
        <taxon>Pseudomonadati</taxon>
        <taxon>Pseudomonadota</taxon>
        <taxon>Alphaproteobacteria</taxon>
        <taxon>Hyphomicrobiales</taxon>
        <taxon>Stappiaceae</taxon>
        <taxon>Roseibium</taxon>
    </lineage>
</organism>
<evidence type="ECO:0000256" key="5">
    <source>
        <dbReference type="ARBA" id="ARBA00022905"/>
    </source>
</evidence>
<dbReference type="GO" id="GO:0018189">
    <property type="term" value="P:pyrroloquinoline quinone biosynthetic process"/>
    <property type="evidence" value="ECO:0007669"/>
    <property type="project" value="UniProtKB-UniRule"/>
</dbReference>
<feature type="domain" description="Metallo-beta-lactamase" evidence="7">
    <location>
        <begin position="51"/>
        <end position="279"/>
    </location>
</feature>
<dbReference type="HAMAP" id="MF_00653">
    <property type="entry name" value="PQQ_syn_PqqB"/>
    <property type="match status" value="1"/>
</dbReference>
<accession>A0A939J492</accession>
<keyword evidence="4 6" id="KW-0813">Transport</keyword>
<evidence type="ECO:0000259" key="7">
    <source>
        <dbReference type="Pfam" id="PF12706"/>
    </source>
</evidence>
<dbReference type="CDD" id="cd16274">
    <property type="entry name" value="PQQB-like_MBL-fold"/>
    <property type="match status" value="1"/>
</dbReference>
<dbReference type="Gene3D" id="3.60.15.10">
    <property type="entry name" value="Ribonuclease Z/Hydroxyacylglutathione hydrolase-like"/>
    <property type="match status" value="1"/>
</dbReference>
<name>A0A939J492_9HYPH</name>
<keyword evidence="5 6" id="KW-0884">PQQ biosynthesis</keyword>
<dbReference type="SUPFAM" id="SSF56281">
    <property type="entry name" value="Metallo-hydrolase/oxidoreductase"/>
    <property type="match status" value="1"/>
</dbReference>
<proteinExistence type="inferred from homology"/>
<reference evidence="8" key="1">
    <citation type="submission" date="2020-12" db="EMBL/GenBank/DDBJ databases">
        <title>Oil enriched cultivation method for isolating marine PHA-producing bacteria.</title>
        <authorList>
            <person name="Zheng W."/>
            <person name="Yu S."/>
            <person name="Huang Y."/>
        </authorList>
    </citation>
    <scope>NUCLEOTIDE SEQUENCE</scope>
    <source>
        <strain evidence="8">SY-2-12</strain>
    </source>
</reference>
<dbReference type="InterPro" id="IPR011842">
    <property type="entry name" value="PQQ_synth_PqqB"/>
</dbReference>
<comment type="function">
    <text evidence="6">May be involved in the transport of PQQ or its precursor to the periplasm.</text>
</comment>
<evidence type="ECO:0000256" key="4">
    <source>
        <dbReference type="ARBA" id="ARBA00022448"/>
    </source>
</evidence>
<evidence type="ECO:0000256" key="2">
    <source>
        <dbReference type="ARBA" id="ARBA00008481"/>
    </source>
</evidence>
<comment type="caution">
    <text evidence="8">The sequence shown here is derived from an EMBL/GenBank/DDBJ whole genome shotgun (WGS) entry which is preliminary data.</text>
</comment>
<gene>
    <name evidence="6 8" type="primary">pqqB</name>
    <name evidence="8" type="ORF">JF539_23365</name>
</gene>
<dbReference type="InterPro" id="IPR036866">
    <property type="entry name" value="RibonucZ/Hydroxyglut_hydro"/>
</dbReference>
<dbReference type="NCBIfam" id="TIGR02108">
    <property type="entry name" value="PQQ_syn_pqqB"/>
    <property type="match status" value="1"/>
</dbReference>
<comment type="pathway">
    <text evidence="1 6">Cofactor biosynthesis; pyrroloquinoline quinone biosynthesis.</text>
</comment>
<dbReference type="Pfam" id="PF12706">
    <property type="entry name" value="Lactamase_B_2"/>
    <property type="match status" value="1"/>
</dbReference>
<comment type="similarity">
    <text evidence="2 6">Belongs to the PqqB family.</text>
</comment>